<evidence type="ECO:0000313" key="1">
    <source>
        <dbReference type="EMBL" id="KAF9647196.1"/>
    </source>
</evidence>
<organism evidence="1 2">
    <name type="scientific">Thelephora ganbajun</name>
    <name type="common">Ganba fungus</name>
    <dbReference type="NCBI Taxonomy" id="370292"/>
    <lineage>
        <taxon>Eukaryota</taxon>
        <taxon>Fungi</taxon>
        <taxon>Dikarya</taxon>
        <taxon>Basidiomycota</taxon>
        <taxon>Agaricomycotina</taxon>
        <taxon>Agaricomycetes</taxon>
        <taxon>Thelephorales</taxon>
        <taxon>Thelephoraceae</taxon>
        <taxon>Thelephora</taxon>
    </lineage>
</organism>
<keyword evidence="2" id="KW-1185">Reference proteome</keyword>
<reference evidence="1" key="1">
    <citation type="submission" date="2019-10" db="EMBL/GenBank/DDBJ databases">
        <authorList>
            <consortium name="DOE Joint Genome Institute"/>
            <person name="Kuo A."/>
            <person name="Miyauchi S."/>
            <person name="Kiss E."/>
            <person name="Drula E."/>
            <person name="Kohler A."/>
            <person name="Sanchez-Garcia M."/>
            <person name="Andreopoulos B."/>
            <person name="Barry K.W."/>
            <person name="Bonito G."/>
            <person name="Buee M."/>
            <person name="Carver A."/>
            <person name="Chen C."/>
            <person name="Cichocki N."/>
            <person name="Clum A."/>
            <person name="Culley D."/>
            <person name="Crous P.W."/>
            <person name="Fauchery L."/>
            <person name="Girlanda M."/>
            <person name="Hayes R."/>
            <person name="Keri Z."/>
            <person name="Labutti K."/>
            <person name="Lipzen A."/>
            <person name="Lombard V."/>
            <person name="Magnuson J."/>
            <person name="Maillard F."/>
            <person name="Morin E."/>
            <person name="Murat C."/>
            <person name="Nolan M."/>
            <person name="Ohm R."/>
            <person name="Pangilinan J."/>
            <person name="Pereira M."/>
            <person name="Perotto S."/>
            <person name="Peter M."/>
            <person name="Riley R."/>
            <person name="Sitrit Y."/>
            <person name="Stielow B."/>
            <person name="Szollosi G."/>
            <person name="Zifcakova L."/>
            <person name="Stursova M."/>
            <person name="Spatafora J.W."/>
            <person name="Tedersoo L."/>
            <person name="Vaario L.-M."/>
            <person name="Yamada A."/>
            <person name="Yan M."/>
            <person name="Wang P."/>
            <person name="Xu J."/>
            <person name="Bruns T."/>
            <person name="Baldrian P."/>
            <person name="Vilgalys R."/>
            <person name="Henrissat B."/>
            <person name="Grigoriev I.V."/>
            <person name="Hibbett D."/>
            <person name="Nagy L.G."/>
            <person name="Martin F.M."/>
        </authorList>
    </citation>
    <scope>NUCLEOTIDE SEQUENCE</scope>
    <source>
        <strain evidence="1">P2</strain>
    </source>
</reference>
<proteinExistence type="predicted"/>
<evidence type="ECO:0000313" key="2">
    <source>
        <dbReference type="Proteomes" id="UP000886501"/>
    </source>
</evidence>
<accession>A0ACB6ZC65</accession>
<dbReference type="Proteomes" id="UP000886501">
    <property type="component" value="Unassembled WGS sequence"/>
</dbReference>
<dbReference type="EMBL" id="MU118039">
    <property type="protein sequence ID" value="KAF9647196.1"/>
    <property type="molecule type" value="Genomic_DNA"/>
</dbReference>
<name>A0ACB6ZC65_THEGA</name>
<gene>
    <name evidence="1" type="ORF">BDM02DRAFT_3270442</name>
</gene>
<comment type="caution">
    <text evidence="1">The sequence shown here is derived from an EMBL/GenBank/DDBJ whole genome shotgun (WGS) entry which is preliminary data.</text>
</comment>
<protein>
    <submittedName>
        <fullName evidence="1">Uncharacterized protein</fullName>
    </submittedName>
</protein>
<sequence length="208" mass="23199">MLPSLDRHGRGISQLKRFYAGRLSPEAPLKLDFSLISPSPKNPKTRFASATKDARIQTLTAIRRSSSSTLAPPLLSCDRSIFGNFTMVVMNYVDGKQLFQKYPYESPGEVLNNVSEALKVLHANNLAFCDLRLPNALVTDQCHVQLVDFSWCGQARERGYPVSVNLVDIEWPEGVAPEIVTEGVKRCSPTLYQSSVDYSHEYKNFGVS</sequence>
<reference evidence="1" key="2">
    <citation type="journal article" date="2020" name="Nat. Commun.">
        <title>Large-scale genome sequencing of mycorrhizal fungi provides insights into the early evolution of symbiotic traits.</title>
        <authorList>
            <person name="Miyauchi S."/>
            <person name="Kiss E."/>
            <person name="Kuo A."/>
            <person name="Drula E."/>
            <person name="Kohler A."/>
            <person name="Sanchez-Garcia M."/>
            <person name="Morin E."/>
            <person name="Andreopoulos B."/>
            <person name="Barry K.W."/>
            <person name="Bonito G."/>
            <person name="Buee M."/>
            <person name="Carver A."/>
            <person name="Chen C."/>
            <person name="Cichocki N."/>
            <person name="Clum A."/>
            <person name="Culley D."/>
            <person name="Crous P.W."/>
            <person name="Fauchery L."/>
            <person name="Girlanda M."/>
            <person name="Hayes R.D."/>
            <person name="Keri Z."/>
            <person name="LaButti K."/>
            <person name="Lipzen A."/>
            <person name="Lombard V."/>
            <person name="Magnuson J."/>
            <person name="Maillard F."/>
            <person name="Murat C."/>
            <person name="Nolan M."/>
            <person name="Ohm R.A."/>
            <person name="Pangilinan J."/>
            <person name="Pereira M.F."/>
            <person name="Perotto S."/>
            <person name="Peter M."/>
            <person name="Pfister S."/>
            <person name="Riley R."/>
            <person name="Sitrit Y."/>
            <person name="Stielow J.B."/>
            <person name="Szollosi G."/>
            <person name="Zifcakova L."/>
            <person name="Stursova M."/>
            <person name="Spatafora J.W."/>
            <person name="Tedersoo L."/>
            <person name="Vaario L.M."/>
            <person name="Yamada A."/>
            <person name="Yan M."/>
            <person name="Wang P."/>
            <person name="Xu J."/>
            <person name="Bruns T."/>
            <person name="Baldrian P."/>
            <person name="Vilgalys R."/>
            <person name="Dunand C."/>
            <person name="Henrissat B."/>
            <person name="Grigoriev I.V."/>
            <person name="Hibbett D."/>
            <person name="Nagy L.G."/>
            <person name="Martin F.M."/>
        </authorList>
    </citation>
    <scope>NUCLEOTIDE SEQUENCE</scope>
    <source>
        <strain evidence="1">P2</strain>
    </source>
</reference>